<dbReference type="EMBL" id="LXYT01000001">
    <property type="protein sequence ID" value="OLY44261.1"/>
    <property type="molecule type" value="Genomic_DNA"/>
</dbReference>
<gene>
    <name evidence="3" type="ORF">PEB0149_017280</name>
</gene>
<dbReference type="InterPro" id="IPR000620">
    <property type="entry name" value="EamA_dom"/>
</dbReference>
<feature type="transmembrane region" description="Helical" evidence="1">
    <location>
        <begin position="122"/>
        <end position="140"/>
    </location>
</feature>
<dbReference type="Gene3D" id="1.10.3730.20">
    <property type="match status" value="1"/>
</dbReference>
<dbReference type="Pfam" id="PF00892">
    <property type="entry name" value="EamA"/>
    <property type="match status" value="2"/>
</dbReference>
<dbReference type="InterPro" id="IPR037185">
    <property type="entry name" value="EmrE-like"/>
</dbReference>
<feature type="transmembrane region" description="Helical" evidence="1">
    <location>
        <begin position="69"/>
        <end position="88"/>
    </location>
</feature>
<evidence type="ECO:0000259" key="2">
    <source>
        <dbReference type="Pfam" id="PF00892"/>
    </source>
</evidence>
<feature type="transmembrane region" description="Helical" evidence="1">
    <location>
        <begin position="203"/>
        <end position="223"/>
    </location>
</feature>
<proteinExistence type="predicted"/>
<dbReference type="SUPFAM" id="SSF103481">
    <property type="entry name" value="Multidrug resistance efflux transporter EmrE"/>
    <property type="match status" value="2"/>
</dbReference>
<dbReference type="OrthoDB" id="7818056at2"/>
<keyword evidence="4" id="KW-1185">Reference proteome</keyword>
<evidence type="ECO:0000313" key="3">
    <source>
        <dbReference type="EMBL" id="OLY44261.1"/>
    </source>
</evidence>
<feature type="transmembrane region" description="Helical" evidence="1">
    <location>
        <begin position="34"/>
        <end position="49"/>
    </location>
</feature>
<keyword evidence="1" id="KW-1133">Transmembrane helix</keyword>
<feature type="transmembrane region" description="Helical" evidence="1">
    <location>
        <begin position="94"/>
        <end position="113"/>
    </location>
</feature>
<dbReference type="Proteomes" id="UP000187344">
    <property type="component" value="Unassembled WGS sequence"/>
</dbReference>
<dbReference type="RefSeq" id="WP_083639784.1">
    <property type="nucleotide sequence ID" value="NZ_CALYQA010000002.1"/>
</dbReference>
<feature type="transmembrane region" description="Helical" evidence="1">
    <location>
        <begin position="258"/>
        <end position="276"/>
    </location>
</feature>
<name>A0A1R0FB99_9HYPH</name>
<dbReference type="PANTHER" id="PTHR22911:SF135">
    <property type="entry name" value="BLR4310 PROTEIN"/>
    <property type="match status" value="1"/>
</dbReference>
<dbReference type="AlphaFoldDB" id="A0A1R0FB99"/>
<organism evidence="3 4">
    <name type="scientific">Bartonella apis</name>
    <dbReference type="NCBI Taxonomy" id="1686310"/>
    <lineage>
        <taxon>Bacteria</taxon>
        <taxon>Pseudomonadati</taxon>
        <taxon>Pseudomonadota</taxon>
        <taxon>Alphaproteobacteria</taxon>
        <taxon>Hyphomicrobiales</taxon>
        <taxon>Bartonellaceae</taxon>
        <taxon>Bartonella</taxon>
    </lineage>
</organism>
<keyword evidence="1" id="KW-0472">Membrane</keyword>
<evidence type="ECO:0000256" key="1">
    <source>
        <dbReference type="SAM" id="Phobius"/>
    </source>
</evidence>
<sequence>MFYGVFLSFASYAAYAMSDACVKFIDGALPPYETAFYGALIGIIVIPFLKNRDNKWIDIVRSQNWPMWFLRTISGAFGVIGSVTAFTHLSMAEAFTLIFLQPLFVSILSMVFLKEAIGWRRWSAIIIGFIGVLVVLRPGFRELNIGHVGAVFAGLSGAISIIIVRHMGGREKRITLYSSGIIGSIVICGLLSLPGYIEPHNFEWIYLAGYGLFAALGALFLMAAARRVPAIAIATPQYSQMIWAILFGYFIFNDHLDLPMIIGIILIMASSLLTFMREKHQHTQTTPQNATPQK</sequence>
<feature type="transmembrane region" description="Helical" evidence="1">
    <location>
        <begin position="146"/>
        <end position="164"/>
    </location>
</feature>
<feature type="domain" description="EamA" evidence="2">
    <location>
        <begin position="3"/>
        <end position="136"/>
    </location>
</feature>
<feature type="transmembrane region" description="Helical" evidence="1">
    <location>
        <begin position="176"/>
        <end position="197"/>
    </location>
</feature>
<accession>A0A1R0FB99</accession>
<keyword evidence="1" id="KW-0812">Transmembrane</keyword>
<comment type="caution">
    <text evidence="3">The sequence shown here is derived from an EMBL/GenBank/DDBJ whole genome shotgun (WGS) entry which is preliminary data.</text>
</comment>
<feature type="domain" description="EamA" evidence="2">
    <location>
        <begin position="145"/>
        <end position="275"/>
    </location>
</feature>
<protein>
    <submittedName>
        <fullName evidence="3">Permease of the drug/metabolite transporter (DMT) superfamily</fullName>
    </submittedName>
</protein>
<dbReference type="GeneID" id="92991113"/>
<reference evidence="3 4" key="1">
    <citation type="submission" date="2016-12" db="EMBL/GenBank/DDBJ databases">
        <title>Comparative genomics of Bartonella apis.</title>
        <authorList>
            <person name="Engel P."/>
        </authorList>
    </citation>
    <scope>NUCLEOTIDE SEQUENCE [LARGE SCALE GENOMIC DNA]</scope>
    <source>
        <strain evidence="3 4">PEB0149</strain>
    </source>
</reference>
<evidence type="ECO:0000313" key="4">
    <source>
        <dbReference type="Proteomes" id="UP000187344"/>
    </source>
</evidence>
<feature type="transmembrane region" description="Helical" evidence="1">
    <location>
        <begin position="230"/>
        <end position="252"/>
    </location>
</feature>
<dbReference type="PANTHER" id="PTHR22911">
    <property type="entry name" value="ACYL-MALONYL CONDENSING ENZYME-RELATED"/>
    <property type="match status" value="1"/>
</dbReference>
<dbReference type="GO" id="GO:0016020">
    <property type="term" value="C:membrane"/>
    <property type="evidence" value="ECO:0007669"/>
    <property type="project" value="InterPro"/>
</dbReference>